<dbReference type="GO" id="GO:0061630">
    <property type="term" value="F:ubiquitin protein ligase activity"/>
    <property type="evidence" value="ECO:0007669"/>
    <property type="project" value="TreeGrafter"/>
</dbReference>
<dbReference type="AlphaFoldDB" id="A0A401H1X4"/>
<accession>A0A401H1X4</accession>
<evidence type="ECO:0000256" key="3">
    <source>
        <dbReference type="SAM" id="MobiDB-lite"/>
    </source>
</evidence>
<sequence length="450" mass="49243">MPKYQPPRHKRTHDPCVFGHIPDVPVGTAFRSRQECNDFSVHAGILQGIHGRKDEGAFSIVMSGGYEDDEDTGYSFTYTGCGGRDLGAENKAREGPQAYDQSFENNPKNMSLKVSSMTRKPVRVVRGFQLHSDFAPAEGYRYDGLYVVEAAWREMGKAGHLVCKYRFRRLDGQPTIPRKEGTLHLNLPKRRVTASAREALPVFKDERPVIEKKTLTERKPLPFQRKLIIIGPSTVERLGQPLGAKPSTIKRRLITTKPSSIGQKPLMVKKSPNATAGSSKSNTSAAGSSKGNPSGIGDCSPSTSAPDFAPPAWRSLKFKKLPRPEDEPPLHDRSSVVPHRPEAGDIKPLMRLGYSSEAATPGTNLLLVPREIPRSHRGNAQLGDPTRQGASSVVEGKRPSGVIEPVVVQRPQETSLGSSSAVPDDDAMEVDDPADFPSIDATELMWPEES</sequence>
<evidence type="ECO:0000313" key="5">
    <source>
        <dbReference type="EMBL" id="GBE88392.1"/>
    </source>
</evidence>
<dbReference type="Pfam" id="PF02182">
    <property type="entry name" value="SAD_SRA"/>
    <property type="match status" value="1"/>
</dbReference>
<dbReference type="PANTHER" id="PTHR14140">
    <property type="entry name" value="E3 UBIQUITIN-PROTEIN LIGASE UHRF-RELATED"/>
    <property type="match status" value="1"/>
</dbReference>
<protein>
    <recommendedName>
        <fullName evidence="4">YDG domain-containing protein</fullName>
    </recommendedName>
</protein>
<dbReference type="Gene3D" id="2.30.280.10">
    <property type="entry name" value="SRA-YDG"/>
    <property type="match status" value="1"/>
</dbReference>
<reference evidence="5 6" key="1">
    <citation type="journal article" date="2018" name="Sci. Rep.">
        <title>Genome sequence of the cauliflower mushroom Sparassis crispa (Hanabiratake) and its association with beneficial usage.</title>
        <authorList>
            <person name="Kiyama R."/>
            <person name="Furutani Y."/>
            <person name="Kawaguchi K."/>
            <person name="Nakanishi T."/>
        </authorList>
    </citation>
    <scope>NUCLEOTIDE SEQUENCE [LARGE SCALE GENOMIC DNA]</scope>
</reference>
<organism evidence="5 6">
    <name type="scientific">Sparassis crispa</name>
    <dbReference type="NCBI Taxonomy" id="139825"/>
    <lineage>
        <taxon>Eukaryota</taxon>
        <taxon>Fungi</taxon>
        <taxon>Dikarya</taxon>
        <taxon>Basidiomycota</taxon>
        <taxon>Agaricomycotina</taxon>
        <taxon>Agaricomycetes</taxon>
        <taxon>Polyporales</taxon>
        <taxon>Sparassidaceae</taxon>
        <taxon>Sparassis</taxon>
    </lineage>
</organism>
<keyword evidence="1 2" id="KW-0539">Nucleus</keyword>
<dbReference type="SMART" id="SM00466">
    <property type="entry name" value="SRA"/>
    <property type="match status" value="1"/>
</dbReference>
<feature type="region of interest" description="Disordered" evidence="3">
    <location>
        <begin position="239"/>
        <end position="343"/>
    </location>
</feature>
<dbReference type="STRING" id="139825.A0A401H1X4"/>
<dbReference type="InterPro" id="IPR003105">
    <property type="entry name" value="SRA_YDG"/>
</dbReference>
<feature type="compositionally biased region" description="Acidic residues" evidence="3">
    <location>
        <begin position="423"/>
        <end position="434"/>
    </location>
</feature>
<dbReference type="GO" id="GO:0005634">
    <property type="term" value="C:nucleus"/>
    <property type="evidence" value="ECO:0007669"/>
    <property type="project" value="UniProtKB-SubCell"/>
</dbReference>
<dbReference type="GO" id="GO:0044027">
    <property type="term" value="P:negative regulation of gene expression via chromosomal CpG island methylation"/>
    <property type="evidence" value="ECO:0007669"/>
    <property type="project" value="TreeGrafter"/>
</dbReference>
<feature type="domain" description="YDG" evidence="4">
    <location>
        <begin position="19"/>
        <end position="169"/>
    </location>
</feature>
<dbReference type="PROSITE" id="PS51015">
    <property type="entry name" value="YDG"/>
    <property type="match status" value="1"/>
</dbReference>
<dbReference type="RefSeq" id="XP_027619305.1">
    <property type="nucleotide sequence ID" value="XM_027763504.1"/>
</dbReference>
<dbReference type="OrthoDB" id="2270193at2759"/>
<proteinExistence type="predicted"/>
<evidence type="ECO:0000256" key="1">
    <source>
        <dbReference type="ARBA" id="ARBA00023242"/>
    </source>
</evidence>
<dbReference type="EMBL" id="BFAD01000013">
    <property type="protein sequence ID" value="GBE88392.1"/>
    <property type="molecule type" value="Genomic_DNA"/>
</dbReference>
<evidence type="ECO:0000256" key="2">
    <source>
        <dbReference type="PROSITE-ProRule" id="PRU00358"/>
    </source>
</evidence>
<gene>
    <name evidence="5" type="ORF">SCP_1302070</name>
</gene>
<evidence type="ECO:0000313" key="6">
    <source>
        <dbReference type="Proteomes" id="UP000287166"/>
    </source>
</evidence>
<feature type="compositionally biased region" description="Low complexity" evidence="3">
    <location>
        <begin position="273"/>
        <end position="292"/>
    </location>
</feature>
<dbReference type="PANTHER" id="PTHR14140:SF27">
    <property type="entry name" value="OS04G0289800 PROTEIN"/>
    <property type="match status" value="1"/>
</dbReference>
<keyword evidence="6" id="KW-1185">Reference proteome</keyword>
<comment type="subcellular location">
    <subcellularLocation>
        <location evidence="2">Nucleus</location>
    </subcellularLocation>
</comment>
<dbReference type="SUPFAM" id="SSF88697">
    <property type="entry name" value="PUA domain-like"/>
    <property type="match status" value="1"/>
</dbReference>
<dbReference type="InterPro" id="IPR015947">
    <property type="entry name" value="PUA-like_sf"/>
</dbReference>
<comment type="caution">
    <text evidence="5">The sequence shown here is derived from an EMBL/GenBank/DDBJ whole genome shotgun (WGS) entry which is preliminary data.</text>
</comment>
<feature type="region of interest" description="Disordered" evidence="3">
    <location>
        <begin position="375"/>
        <end position="450"/>
    </location>
</feature>
<dbReference type="InParanoid" id="A0A401H1X4"/>
<name>A0A401H1X4_9APHY</name>
<dbReference type="InterPro" id="IPR045134">
    <property type="entry name" value="UHRF1/2-like"/>
</dbReference>
<dbReference type="Proteomes" id="UP000287166">
    <property type="component" value="Unassembled WGS sequence"/>
</dbReference>
<dbReference type="GeneID" id="38785309"/>
<feature type="compositionally biased region" description="Polar residues" evidence="3">
    <location>
        <begin position="411"/>
        <end position="420"/>
    </location>
</feature>
<dbReference type="InterPro" id="IPR036987">
    <property type="entry name" value="SRA-YDG_sf"/>
</dbReference>
<dbReference type="GO" id="GO:0016567">
    <property type="term" value="P:protein ubiquitination"/>
    <property type="evidence" value="ECO:0007669"/>
    <property type="project" value="TreeGrafter"/>
</dbReference>
<feature type="compositionally biased region" description="Basic and acidic residues" evidence="3">
    <location>
        <begin position="322"/>
        <end position="343"/>
    </location>
</feature>
<evidence type="ECO:0000259" key="4">
    <source>
        <dbReference type="PROSITE" id="PS51015"/>
    </source>
</evidence>